<proteinExistence type="predicted"/>
<sequence length="308" mass="36283">MEEEITSWESPLDIEMIGSEKEGNFCIVGEGEGEPRIIPDKYYIETTAYTGTTYEIEQTYDTYRIEETDRYEIGIYDFHTLELIKTLDMREIMGPYLEDWQIWSTGHWVGEYKGKYYLTQPLTKKQTEEEIIAKKEEEFRGLWIDIEDETAGWIDKEPNPVYSDQKDNIWMLVGTLILNANGYEDTHVSNLYTLKDTSYISIPTSSLPEKNEKLYSLFPDLKNVSREEGIYANIFLHPETNNMEAISLILNDGERLDFDALKPNSDGYYGGYGKNGKRHRITKEEYEQFQRDYEEYFDKEKERMQGEE</sequence>
<dbReference type="EMBL" id="VUMD01000031">
    <property type="protein sequence ID" value="MSS38610.1"/>
    <property type="molecule type" value="Genomic_DNA"/>
</dbReference>
<accession>A0A7X2NPE5</accession>
<comment type="caution">
    <text evidence="1">The sequence shown here is derived from an EMBL/GenBank/DDBJ whole genome shotgun (WGS) entry which is preliminary data.</text>
</comment>
<evidence type="ECO:0000313" key="1">
    <source>
        <dbReference type="EMBL" id="MSS38610.1"/>
    </source>
</evidence>
<dbReference type="AlphaFoldDB" id="A0A7X2NPE5"/>
<name>A0A7X2NPE5_9CLOT</name>
<organism evidence="1 2">
    <name type="scientific">Clostridium porci</name>
    <dbReference type="NCBI Taxonomy" id="2605778"/>
    <lineage>
        <taxon>Bacteria</taxon>
        <taxon>Bacillati</taxon>
        <taxon>Bacillota</taxon>
        <taxon>Clostridia</taxon>
        <taxon>Eubacteriales</taxon>
        <taxon>Clostridiaceae</taxon>
        <taxon>Clostridium</taxon>
    </lineage>
</organism>
<gene>
    <name evidence="1" type="ORF">FYJ39_19375</name>
</gene>
<dbReference type="Proteomes" id="UP000429958">
    <property type="component" value="Unassembled WGS sequence"/>
</dbReference>
<protein>
    <submittedName>
        <fullName evidence="1">Uncharacterized protein</fullName>
    </submittedName>
</protein>
<reference evidence="1 2" key="1">
    <citation type="submission" date="2019-08" db="EMBL/GenBank/DDBJ databases">
        <title>In-depth cultivation of the pig gut microbiome towards novel bacterial diversity and tailored functional studies.</title>
        <authorList>
            <person name="Wylensek D."/>
            <person name="Hitch T.C.A."/>
            <person name="Clavel T."/>
        </authorList>
    </citation>
    <scope>NUCLEOTIDE SEQUENCE [LARGE SCALE GENOMIC DNA]</scope>
    <source>
        <strain evidence="1 2">WCA-389-WT-23D1</strain>
    </source>
</reference>
<evidence type="ECO:0000313" key="2">
    <source>
        <dbReference type="Proteomes" id="UP000429958"/>
    </source>
</evidence>
<keyword evidence="2" id="KW-1185">Reference proteome</keyword>
<dbReference type="RefSeq" id="WP_154473999.1">
    <property type="nucleotide sequence ID" value="NZ_VUMD01000031.1"/>
</dbReference>